<sequence>MATFVGSSPPVGTGTAMGTLRSAIDMGVASIGTETDTQSYRLGLWWLGPAHLGRHTGRRLAR</sequence>
<gene>
    <name evidence="1" type="ORF">NIIDNTM18_12310</name>
</gene>
<dbReference type="AlphaFoldDB" id="A0A6S6NXF1"/>
<protein>
    <submittedName>
        <fullName evidence="1">Uncharacterized protein</fullName>
    </submittedName>
</protein>
<name>A0A6S6NXF1_9MYCO</name>
<reference evidence="1 2" key="1">
    <citation type="submission" date="2020-07" db="EMBL/GenBank/DDBJ databases">
        <title>Complete genome sequence of Mycolicibacterium litorale like strain isolated from cardiac implantable electronic device infection.</title>
        <authorList>
            <person name="Fukano H."/>
            <person name="Miyama H."/>
            <person name="Hoshino Y."/>
        </authorList>
    </citation>
    <scope>NUCLEOTIDE SEQUENCE [LARGE SCALE GENOMIC DNA]</scope>
    <source>
        <strain evidence="1 2">NIIDNTM18</strain>
    </source>
</reference>
<organism evidence="1 2">
    <name type="scientific">Mycolicibacterium litorale</name>
    <dbReference type="NCBI Taxonomy" id="758802"/>
    <lineage>
        <taxon>Bacteria</taxon>
        <taxon>Bacillati</taxon>
        <taxon>Actinomycetota</taxon>
        <taxon>Actinomycetes</taxon>
        <taxon>Mycobacteriales</taxon>
        <taxon>Mycobacteriaceae</taxon>
        <taxon>Mycolicibacterium</taxon>
    </lineage>
</organism>
<evidence type="ECO:0000313" key="2">
    <source>
        <dbReference type="Proteomes" id="UP000515734"/>
    </source>
</evidence>
<dbReference type="Proteomes" id="UP000515734">
    <property type="component" value="Chromosome"/>
</dbReference>
<accession>A0A6S6NXF1</accession>
<proteinExistence type="predicted"/>
<evidence type="ECO:0000313" key="1">
    <source>
        <dbReference type="EMBL" id="BCI51953.1"/>
    </source>
</evidence>
<dbReference type="EMBL" id="AP023287">
    <property type="protein sequence ID" value="BCI51953.1"/>
    <property type="molecule type" value="Genomic_DNA"/>
</dbReference>